<comment type="caution">
    <text evidence="1">The sequence shown here is derived from an EMBL/GenBank/DDBJ whole genome shotgun (WGS) entry which is preliminary data.</text>
</comment>
<sequence length="332" mass="37434">MASRTKRLSEWRLRASSSPSSYDKTSPPSSPASLQTAYEPCVRGWWRDTFCSASKEFNANLPAFTSHLTSLHSGQKHMHLLARKCTQARLYPNSASPNCKYALKAQLSTLMADMDFAAKLHDTYSAVLVMYTFSIQTVIDSLKVSEKECRCSEYTVKGQQWAVDTHADVLLEAVGPLVIRNWNVEEVRQERNGWLAEDDRCAARAKGLKGMAMVKKYFLRQMKQAQEAEDGSNVSIRGTGTKDEDGKEEDKRDISLSPTFHDTENKPSRTNHQTPFQAYAFSHLYSSNAATFAVKSNNNIVSTTGTRQNTELDPLLILYLHHLFLNFLDFIV</sequence>
<evidence type="ECO:0000313" key="2">
    <source>
        <dbReference type="Proteomes" id="UP000799754"/>
    </source>
</evidence>
<gene>
    <name evidence="1" type="ORF">BU25DRAFT_419321</name>
</gene>
<name>A0ACB6S843_9PLEO</name>
<keyword evidence="2" id="KW-1185">Reference proteome</keyword>
<reference evidence="1" key="1">
    <citation type="journal article" date="2020" name="Stud. Mycol.">
        <title>101 Dothideomycetes genomes: a test case for predicting lifestyles and emergence of pathogens.</title>
        <authorList>
            <person name="Haridas S."/>
            <person name="Albert R."/>
            <person name="Binder M."/>
            <person name="Bloem J."/>
            <person name="Labutti K."/>
            <person name="Salamov A."/>
            <person name="Andreopoulos B."/>
            <person name="Baker S."/>
            <person name="Barry K."/>
            <person name="Bills G."/>
            <person name="Bluhm B."/>
            <person name="Cannon C."/>
            <person name="Castanera R."/>
            <person name="Culley D."/>
            <person name="Daum C."/>
            <person name="Ezra D."/>
            <person name="Gonzalez J."/>
            <person name="Henrissat B."/>
            <person name="Kuo A."/>
            <person name="Liang C."/>
            <person name="Lipzen A."/>
            <person name="Lutzoni F."/>
            <person name="Magnuson J."/>
            <person name="Mondo S."/>
            <person name="Nolan M."/>
            <person name="Ohm R."/>
            <person name="Pangilinan J."/>
            <person name="Park H.-J."/>
            <person name="Ramirez L."/>
            <person name="Alfaro M."/>
            <person name="Sun H."/>
            <person name="Tritt A."/>
            <person name="Yoshinaga Y."/>
            <person name="Zwiers L.-H."/>
            <person name="Turgeon B."/>
            <person name="Goodwin S."/>
            <person name="Spatafora J."/>
            <person name="Crous P."/>
            <person name="Grigoriev I."/>
        </authorList>
    </citation>
    <scope>NUCLEOTIDE SEQUENCE</scope>
    <source>
        <strain evidence="1">CBS 525.71</strain>
    </source>
</reference>
<organism evidence="1 2">
    <name type="scientific">Macroventuria anomochaeta</name>
    <dbReference type="NCBI Taxonomy" id="301207"/>
    <lineage>
        <taxon>Eukaryota</taxon>
        <taxon>Fungi</taxon>
        <taxon>Dikarya</taxon>
        <taxon>Ascomycota</taxon>
        <taxon>Pezizomycotina</taxon>
        <taxon>Dothideomycetes</taxon>
        <taxon>Pleosporomycetidae</taxon>
        <taxon>Pleosporales</taxon>
        <taxon>Pleosporineae</taxon>
        <taxon>Didymellaceae</taxon>
        <taxon>Macroventuria</taxon>
    </lineage>
</organism>
<dbReference type="EMBL" id="MU006707">
    <property type="protein sequence ID" value="KAF2630311.1"/>
    <property type="molecule type" value="Genomic_DNA"/>
</dbReference>
<protein>
    <submittedName>
        <fullName evidence="1">Uncharacterized protein</fullName>
    </submittedName>
</protein>
<evidence type="ECO:0000313" key="1">
    <source>
        <dbReference type="EMBL" id="KAF2630311.1"/>
    </source>
</evidence>
<proteinExistence type="predicted"/>
<accession>A0ACB6S843</accession>
<dbReference type="Proteomes" id="UP000799754">
    <property type="component" value="Unassembled WGS sequence"/>
</dbReference>